<evidence type="ECO:0000256" key="3">
    <source>
        <dbReference type="SAM" id="MobiDB-lite"/>
    </source>
</evidence>
<evidence type="ECO:0000259" key="4">
    <source>
        <dbReference type="Pfam" id="PF22939"/>
    </source>
</evidence>
<reference evidence="6" key="1">
    <citation type="submission" date="2022-10" db="EMBL/GenBank/DDBJ databases">
        <title>Culturing micro-colonial fungi from biological soil crusts in the Mojave desert and describing Neophaeococcomyces mojavensis, and introducing the new genera and species Taxawa tesnikishii.</title>
        <authorList>
            <person name="Kurbessoian T."/>
            <person name="Stajich J.E."/>
        </authorList>
    </citation>
    <scope>NUCLEOTIDE SEQUENCE</scope>
    <source>
        <strain evidence="6">TK_41</strain>
    </source>
</reference>
<comment type="caution">
    <text evidence="6">The sequence shown here is derived from an EMBL/GenBank/DDBJ whole genome shotgun (WGS) entry which is preliminary data.</text>
</comment>
<evidence type="ECO:0008006" key="8">
    <source>
        <dbReference type="Google" id="ProtNLM"/>
    </source>
</evidence>
<feature type="region of interest" description="Disordered" evidence="3">
    <location>
        <begin position="901"/>
        <end position="926"/>
    </location>
</feature>
<dbReference type="InterPro" id="IPR002110">
    <property type="entry name" value="Ankyrin_rpt"/>
</dbReference>
<dbReference type="PANTHER" id="PTHR10039:SF16">
    <property type="entry name" value="GPI INOSITOL-DEACYLASE"/>
    <property type="match status" value="1"/>
</dbReference>
<gene>
    <name evidence="6" type="ORF">H2200_004062</name>
</gene>
<evidence type="ECO:0000313" key="7">
    <source>
        <dbReference type="Proteomes" id="UP001172673"/>
    </source>
</evidence>
<dbReference type="PANTHER" id="PTHR10039">
    <property type="entry name" value="AMELOGENIN"/>
    <property type="match status" value="1"/>
</dbReference>
<evidence type="ECO:0000313" key="6">
    <source>
        <dbReference type="EMBL" id="KAJ9612465.1"/>
    </source>
</evidence>
<feature type="compositionally biased region" description="Polar residues" evidence="3">
    <location>
        <begin position="914"/>
        <end position="926"/>
    </location>
</feature>
<dbReference type="Proteomes" id="UP001172673">
    <property type="component" value="Unassembled WGS sequence"/>
</dbReference>
<keyword evidence="1" id="KW-0677">Repeat</keyword>
<dbReference type="Gene3D" id="3.40.50.300">
    <property type="entry name" value="P-loop containing nucleotide triphosphate hydrolases"/>
    <property type="match status" value="1"/>
</dbReference>
<name>A0AA38XFE5_9EURO</name>
<keyword evidence="7" id="KW-1185">Reference proteome</keyword>
<dbReference type="PROSITE" id="PS50297">
    <property type="entry name" value="ANK_REP_REGION"/>
    <property type="match status" value="2"/>
</dbReference>
<dbReference type="SMART" id="SM00248">
    <property type="entry name" value="ANK"/>
    <property type="match status" value="5"/>
</dbReference>
<dbReference type="SUPFAM" id="SSF48403">
    <property type="entry name" value="Ankyrin repeat"/>
    <property type="match status" value="1"/>
</dbReference>
<protein>
    <recommendedName>
        <fullName evidence="8">NACHT domain-containing protein</fullName>
    </recommendedName>
</protein>
<feature type="region of interest" description="Disordered" evidence="3">
    <location>
        <begin position="806"/>
        <end position="875"/>
    </location>
</feature>
<proteinExistence type="predicted"/>
<sequence length="926" mass="102621">MDPLSVAASIIAVLQAANTIINVCYDCKSAMSGAPWALTYTINELQDLRHVLETLDRLAEKDEKSLGNLKQKRSLELLCEPGKGPLDSCRRELQHLKVLIGIEPDGVTTSTGRAFIRAMQWQFKEKALKQCLERIERCKTTLALAITADEVALLRNIEEMGLTTASDLKEIGNNLDNFVQTAHDKELDTKRRDITRWLSSVDTSETHATALASHQPGTNGWFLKSKEFNCWLESARSFLWLSGLPGAGKTTMFANIVDHLLKSGTSCYVAYFYCDFRRNEAQEIVNIMGSLVAQVCSQTGAFPNELEQAYDQSNSSPGQQRRPSLSLLNSVLETIAERHDLVLLVDGLDECQQTQEACAFLSKLVASCRKIKILVTSRDNAETKAELHSNPRVRLEGHMEEVTEDVNSYIRRRLSTNTQLQWLTESVKEDIASKLIEKSGGMFRWAQCQIGAIEKLRTVKAIRAALQRLPKGLNETYARILSNVEEFDIDLVRRILLWVSFTIFPVTLLEIYQAIAIEPGLDHLDEESLLAKPEDILDLCGSLVSVSEYEHVRLAHLSVREYLLGPEIKKDAALSVFALDSIAGNHELAVSCMSYLAFKELTSGPCPTANAYLDRKRQYPLLDYAALSWSYFVRGTTMNQDLRTLVFSFFSEAKRPTFMSWVQVINAAHGRWNIYPRHATPLYYAASFGLLEVVQDIIQKPGVDLNAPGSRFGGTALHAAVLRQHVHVMSALLEAGADPNQEDFNHVRPLHSAATYGNEEVVKILLAYGATVTVYTEFGLTPEEAALLNGNESIANLLSSHTKIPLESGPVASAQPAARGESAPERPRGSPPLGLEGKYRAVPSYDAFHPGPPVGRSDVTTVSVPASDRRSIERRFPTECQAPPSSEITRLRAQIVRSRLKAQKTAGLEKHDANSGSSQITSTDNP</sequence>
<dbReference type="InterPro" id="IPR054471">
    <property type="entry name" value="GPIID_WHD"/>
</dbReference>
<feature type="repeat" description="ANK" evidence="2">
    <location>
        <begin position="712"/>
        <end position="744"/>
    </location>
</feature>
<accession>A0AA38XFE5</accession>
<evidence type="ECO:0000256" key="1">
    <source>
        <dbReference type="ARBA" id="ARBA00022737"/>
    </source>
</evidence>
<keyword evidence="2" id="KW-0040">ANK repeat</keyword>
<dbReference type="InterPro" id="IPR056884">
    <property type="entry name" value="NPHP3-like_N"/>
</dbReference>
<dbReference type="SUPFAM" id="SSF52540">
    <property type="entry name" value="P-loop containing nucleoside triphosphate hydrolases"/>
    <property type="match status" value="1"/>
</dbReference>
<feature type="domain" description="Nephrocystin 3-like N-terminal" evidence="5">
    <location>
        <begin position="217"/>
        <end position="378"/>
    </location>
</feature>
<dbReference type="AlphaFoldDB" id="A0AA38XFE5"/>
<feature type="domain" description="GPI inositol-deacylase winged helix" evidence="4">
    <location>
        <begin position="491"/>
        <end position="574"/>
    </location>
</feature>
<evidence type="ECO:0000256" key="2">
    <source>
        <dbReference type="PROSITE-ProRule" id="PRU00023"/>
    </source>
</evidence>
<dbReference type="Pfam" id="PF24883">
    <property type="entry name" value="NPHP3_N"/>
    <property type="match status" value="1"/>
</dbReference>
<dbReference type="InterPro" id="IPR027417">
    <property type="entry name" value="P-loop_NTPase"/>
</dbReference>
<dbReference type="InterPro" id="IPR036770">
    <property type="entry name" value="Ankyrin_rpt-contain_sf"/>
</dbReference>
<dbReference type="Gene3D" id="1.25.40.20">
    <property type="entry name" value="Ankyrin repeat-containing domain"/>
    <property type="match status" value="1"/>
</dbReference>
<dbReference type="Pfam" id="PF22939">
    <property type="entry name" value="WHD_GPIID"/>
    <property type="match status" value="1"/>
</dbReference>
<organism evidence="6 7">
    <name type="scientific">Cladophialophora chaetospira</name>
    <dbReference type="NCBI Taxonomy" id="386627"/>
    <lineage>
        <taxon>Eukaryota</taxon>
        <taxon>Fungi</taxon>
        <taxon>Dikarya</taxon>
        <taxon>Ascomycota</taxon>
        <taxon>Pezizomycotina</taxon>
        <taxon>Eurotiomycetes</taxon>
        <taxon>Chaetothyriomycetidae</taxon>
        <taxon>Chaetothyriales</taxon>
        <taxon>Herpotrichiellaceae</taxon>
        <taxon>Cladophialophora</taxon>
    </lineage>
</organism>
<evidence type="ECO:0000259" key="5">
    <source>
        <dbReference type="Pfam" id="PF24883"/>
    </source>
</evidence>
<dbReference type="PROSITE" id="PS50088">
    <property type="entry name" value="ANK_REPEAT"/>
    <property type="match status" value="2"/>
</dbReference>
<dbReference type="EMBL" id="JAPDRK010000005">
    <property type="protein sequence ID" value="KAJ9612465.1"/>
    <property type="molecule type" value="Genomic_DNA"/>
</dbReference>
<feature type="repeat" description="ANK" evidence="2">
    <location>
        <begin position="745"/>
        <end position="777"/>
    </location>
</feature>
<dbReference type="Pfam" id="PF12796">
    <property type="entry name" value="Ank_2"/>
    <property type="match status" value="1"/>
</dbReference>